<proteinExistence type="predicted"/>
<dbReference type="EMBL" id="UHFA01000002">
    <property type="protein sequence ID" value="SUN35071.1"/>
    <property type="molecule type" value="Genomic_DNA"/>
</dbReference>
<gene>
    <name evidence="2" type="ORF">NCTC11391_00042</name>
</gene>
<feature type="transmembrane region" description="Helical" evidence="1">
    <location>
        <begin position="6"/>
        <end position="24"/>
    </location>
</feature>
<accession>A0A380JAN3</accession>
<protein>
    <submittedName>
        <fullName evidence="2">Uncharacterized protein</fullName>
    </submittedName>
</protein>
<keyword evidence="1" id="KW-0812">Transmembrane</keyword>
<dbReference type="Proteomes" id="UP000254082">
    <property type="component" value="Unassembled WGS sequence"/>
</dbReference>
<organism evidence="2 3">
    <name type="scientific">Streptococcus downei MFe28</name>
    <dbReference type="NCBI Taxonomy" id="764290"/>
    <lineage>
        <taxon>Bacteria</taxon>
        <taxon>Bacillati</taxon>
        <taxon>Bacillota</taxon>
        <taxon>Bacilli</taxon>
        <taxon>Lactobacillales</taxon>
        <taxon>Streptococcaceae</taxon>
        <taxon>Streptococcus</taxon>
    </lineage>
</organism>
<evidence type="ECO:0000313" key="2">
    <source>
        <dbReference type="EMBL" id="SUN35071.1"/>
    </source>
</evidence>
<name>A0A380JAN3_STRDO</name>
<sequence length="55" mass="6417">MLSPRMGQFVLLSYLILLLIPLLFPIKNIKLIVFIVFMLENLVVVTLYLKGKYFS</sequence>
<keyword evidence="1" id="KW-1133">Transmembrane helix</keyword>
<reference evidence="2 3" key="1">
    <citation type="submission" date="2018-06" db="EMBL/GenBank/DDBJ databases">
        <authorList>
            <consortium name="Pathogen Informatics"/>
            <person name="Doyle S."/>
        </authorList>
    </citation>
    <scope>NUCLEOTIDE SEQUENCE [LARGE SCALE GENOMIC DNA]</scope>
    <source>
        <strain evidence="3">NCTC 11391</strain>
    </source>
</reference>
<evidence type="ECO:0000313" key="3">
    <source>
        <dbReference type="Proteomes" id="UP000254082"/>
    </source>
</evidence>
<keyword evidence="3" id="KW-1185">Reference proteome</keyword>
<dbReference type="AlphaFoldDB" id="A0A380JAN3"/>
<feature type="transmembrane region" description="Helical" evidence="1">
    <location>
        <begin position="31"/>
        <end position="49"/>
    </location>
</feature>
<evidence type="ECO:0000256" key="1">
    <source>
        <dbReference type="SAM" id="Phobius"/>
    </source>
</evidence>
<keyword evidence="1" id="KW-0472">Membrane</keyword>